<dbReference type="RefSeq" id="WP_167939647.1">
    <property type="nucleotide sequence ID" value="NZ_JAATJA010000001.1"/>
</dbReference>
<proteinExistence type="predicted"/>
<gene>
    <name evidence="1" type="ORF">GGQ74_000155</name>
</gene>
<protein>
    <submittedName>
        <fullName evidence="1">Uncharacterized protein</fullName>
    </submittedName>
</protein>
<dbReference type="AlphaFoldDB" id="A0A846QM56"/>
<keyword evidence="2" id="KW-1185">Reference proteome</keyword>
<dbReference type="Proteomes" id="UP000580856">
    <property type="component" value="Unassembled WGS sequence"/>
</dbReference>
<evidence type="ECO:0000313" key="2">
    <source>
        <dbReference type="Proteomes" id="UP000580856"/>
    </source>
</evidence>
<accession>A0A846QM56</accession>
<reference evidence="1 2" key="1">
    <citation type="submission" date="2020-03" db="EMBL/GenBank/DDBJ databases">
        <title>Genomic Encyclopedia of Type Strains, Phase IV (KMG-IV): sequencing the most valuable type-strain genomes for metagenomic binning, comparative biology and taxonomic classification.</title>
        <authorList>
            <person name="Goeker M."/>
        </authorList>
    </citation>
    <scope>NUCLEOTIDE SEQUENCE [LARGE SCALE GENOMIC DNA]</scope>
    <source>
        <strain evidence="1 2">DSM 24233</strain>
    </source>
</reference>
<comment type="caution">
    <text evidence="1">The sequence shown here is derived from an EMBL/GenBank/DDBJ whole genome shotgun (WGS) entry which is preliminary data.</text>
</comment>
<organism evidence="1 2">
    <name type="scientific">Desulfobaculum xiamenense</name>
    <dbReference type="NCBI Taxonomy" id="995050"/>
    <lineage>
        <taxon>Bacteria</taxon>
        <taxon>Pseudomonadati</taxon>
        <taxon>Thermodesulfobacteriota</taxon>
        <taxon>Desulfovibrionia</taxon>
        <taxon>Desulfovibrionales</taxon>
        <taxon>Desulfovibrionaceae</taxon>
        <taxon>Desulfobaculum</taxon>
    </lineage>
</organism>
<evidence type="ECO:0000313" key="1">
    <source>
        <dbReference type="EMBL" id="NJB66515.1"/>
    </source>
</evidence>
<sequence length="311" mass="33785">MVVVKGEGVREAYRAEIVAVIARWLCEGHGLGTEGVRYAERTLGDCDGATLAGVLAEPEHPEHAPLAELLVYPDNALCNALEPLLCRVEPGAEDVAPLAADLLAAAPSPVVTCGDGQRLHVPFDVAAARLLVKRLHIDRTAPSVVRAAIRERFGEGEDAVELLVTLRHARLAWHEPHAAFVADVVALVEGDVRRMGDALRWTAAFLEDVPPDGDLAGALATRYERARGALTRSDRFRDTLARSNYETMVMRGMREPHFEPEALRRDMELANALSLAVFGMPAAVDAMFPETDLGSFEGESGLRRLIGLMEE</sequence>
<name>A0A846QM56_9BACT</name>
<dbReference type="EMBL" id="JAATJA010000001">
    <property type="protein sequence ID" value="NJB66515.1"/>
    <property type="molecule type" value="Genomic_DNA"/>
</dbReference>